<reference evidence="6" key="1">
    <citation type="submission" date="2023-06" db="EMBL/GenBank/DDBJ databases">
        <title>Draft Genome Sequences of Representative Paenibacillus Polymyxa, Bacillus cereus, Fictibacillus sp., and Brevibacillus agri Strains Isolated from Amazonian Dark Earth.</title>
        <authorList>
            <person name="Pellegrinetti T.A."/>
            <person name="Cunha I.C.M."/>
            <person name="Chaves M.G."/>
            <person name="Freitas A.S."/>
            <person name="Silva A.V.R."/>
            <person name="Tsai S.M."/>
            <person name="Mendes L.W."/>
        </authorList>
    </citation>
    <scope>NUCLEOTIDE SEQUENCE</scope>
    <source>
        <strain evidence="6">CENA-BCM004</strain>
    </source>
</reference>
<evidence type="ECO:0000256" key="4">
    <source>
        <dbReference type="ARBA" id="ARBA00022801"/>
    </source>
</evidence>
<keyword evidence="7" id="KW-1185">Reference proteome</keyword>
<comment type="caution">
    <text evidence="6">The sequence shown here is derived from an EMBL/GenBank/DDBJ whole genome shotgun (WGS) entry which is preliminary data.</text>
</comment>
<evidence type="ECO:0000313" key="7">
    <source>
        <dbReference type="Proteomes" id="UP001168694"/>
    </source>
</evidence>
<dbReference type="PROSITE" id="PS00630">
    <property type="entry name" value="IMP_2"/>
    <property type="match status" value="1"/>
</dbReference>
<dbReference type="Gene3D" id="3.30.540.10">
    <property type="entry name" value="Fructose-1,6-Bisphosphatase, subunit A, domain 1"/>
    <property type="match status" value="1"/>
</dbReference>
<proteinExistence type="predicted"/>
<dbReference type="Gene3D" id="3.40.190.80">
    <property type="match status" value="1"/>
</dbReference>
<accession>A0ABT8E6Q5</accession>
<evidence type="ECO:0000256" key="5">
    <source>
        <dbReference type="ARBA" id="ARBA00022842"/>
    </source>
</evidence>
<comment type="catalytic activity">
    <reaction evidence="1">
        <text>a myo-inositol phosphate + H2O = myo-inositol + phosphate</text>
        <dbReference type="Rhea" id="RHEA:24056"/>
        <dbReference type="ChEBI" id="CHEBI:15377"/>
        <dbReference type="ChEBI" id="CHEBI:17268"/>
        <dbReference type="ChEBI" id="CHEBI:43474"/>
        <dbReference type="ChEBI" id="CHEBI:84139"/>
        <dbReference type="EC" id="3.1.3.25"/>
    </reaction>
</comment>
<dbReference type="CDD" id="cd01637">
    <property type="entry name" value="IMPase_like"/>
    <property type="match status" value="1"/>
</dbReference>
<dbReference type="EC" id="3.1.3.25" evidence="2"/>
<name>A0ABT8E6Q5_9BACL</name>
<sequence length="271" mass="30161">MDNTKLEDIYGTAKNWVYEAGEVIKLSFSNELNITYKSHYADLVTDMDKAIEKFFIDKIKKEFPDHKVLGEEGYGDEVSDLEGTVWIIDPIDGTTNFVHQQANFAISVAIFHNGQGKAAFIYDVVRNELFHCIEGHGLHLNEEKLPRLSNVTLDKAVIGLNATWITPNRKIDHQRLLPLVRKSRGTRSYGTAAIELAYVACGRLDAYMTMRLSPWDFAAGYILIQEAGGTISTIDGVNVNVLSKTSIFAAKPGLHQEILDTIQAGTPKDGE</sequence>
<evidence type="ECO:0000256" key="2">
    <source>
        <dbReference type="ARBA" id="ARBA00013106"/>
    </source>
</evidence>
<evidence type="ECO:0000256" key="1">
    <source>
        <dbReference type="ARBA" id="ARBA00001033"/>
    </source>
</evidence>
<dbReference type="InterPro" id="IPR020550">
    <property type="entry name" value="Inositol_monophosphatase_CS"/>
</dbReference>
<dbReference type="PANTHER" id="PTHR20854:SF4">
    <property type="entry name" value="INOSITOL-1-MONOPHOSPHATASE-RELATED"/>
    <property type="match status" value="1"/>
</dbReference>
<keyword evidence="4" id="KW-0378">Hydrolase</keyword>
<keyword evidence="3" id="KW-0479">Metal-binding</keyword>
<dbReference type="PROSITE" id="PS00629">
    <property type="entry name" value="IMP_1"/>
    <property type="match status" value="1"/>
</dbReference>
<dbReference type="InterPro" id="IPR020583">
    <property type="entry name" value="Inositol_monoP_metal-BS"/>
</dbReference>
<dbReference type="EMBL" id="JAUHLN010000002">
    <property type="protein sequence ID" value="MDN4073592.1"/>
    <property type="molecule type" value="Genomic_DNA"/>
</dbReference>
<organism evidence="6 7">
    <name type="scientific">Fictibacillus terranigra</name>
    <dbReference type="NCBI Taxonomy" id="3058424"/>
    <lineage>
        <taxon>Bacteria</taxon>
        <taxon>Bacillati</taxon>
        <taxon>Bacillota</taxon>
        <taxon>Bacilli</taxon>
        <taxon>Bacillales</taxon>
        <taxon>Fictibacillaceae</taxon>
        <taxon>Fictibacillus</taxon>
    </lineage>
</organism>
<dbReference type="PANTHER" id="PTHR20854">
    <property type="entry name" value="INOSITOL MONOPHOSPHATASE"/>
    <property type="match status" value="1"/>
</dbReference>
<dbReference type="Pfam" id="PF00459">
    <property type="entry name" value="Inositol_P"/>
    <property type="match status" value="1"/>
</dbReference>
<dbReference type="Proteomes" id="UP001168694">
    <property type="component" value="Unassembled WGS sequence"/>
</dbReference>
<dbReference type="InterPro" id="IPR000760">
    <property type="entry name" value="Inositol_monophosphatase-like"/>
</dbReference>
<evidence type="ECO:0000256" key="3">
    <source>
        <dbReference type="ARBA" id="ARBA00022723"/>
    </source>
</evidence>
<dbReference type="PRINTS" id="PR00377">
    <property type="entry name" value="IMPHPHTASES"/>
</dbReference>
<evidence type="ECO:0000313" key="6">
    <source>
        <dbReference type="EMBL" id="MDN4073592.1"/>
    </source>
</evidence>
<protein>
    <recommendedName>
        <fullName evidence="2">inositol-phosphate phosphatase</fullName>
        <ecNumber evidence="2">3.1.3.25</ecNumber>
    </recommendedName>
</protein>
<dbReference type="SUPFAM" id="SSF56655">
    <property type="entry name" value="Carbohydrate phosphatase"/>
    <property type="match status" value="1"/>
</dbReference>
<gene>
    <name evidence="6" type="ORF">QYF49_11330</name>
</gene>
<keyword evidence="5" id="KW-0460">Magnesium</keyword>
<dbReference type="RefSeq" id="WP_290399700.1">
    <property type="nucleotide sequence ID" value="NZ_JAUHLN010000002.1"/>
</dbReference>